<accession>A0A8S9NB18</accession>
<comment type="caution">
    <text evidence="2">The sequence shown here is derived from an EMBL/GenBank/DDBJ whole genome shotgun (WGS) entry which is preliminary data.</text>
</comment>
<protein>
    <recommendedName>
        <fullName evidence="4">LETM1-like protein</fullName>
    </recommendedName>
</protein>
<feature type="compositionally biased region" description="Low complexity" evidence="1">
    <location>
        <begin position="668"/>
        <end position="683"/>
    </location>
</feature>
<dbReference type="GO" id="GO:0005743">
    <property type="term" value="C:mitochondrial inner membrane"/>
    <property type="evidence" value="ECO:0007669"/>
    <property type="project" value="InterPro"/>
</dbReference>
<reference evidence="2" key="1">
    <citation type="submission" date="2019-12" db="EMBL/GenBank/DDBJ databases">
        <title>Genome sequencing and annotation of Brassica cretica.</title>
        <authorList>
            <person name="Studholme D.J."/>
            <person name="Sarris P."/>
        </authorList>
    </citation>
    <scope>NUCLEOTIDE SEQUENCE</scope>
    <source>
        <strain evidence="2">PFS-109/04</strain>
        <tissue evidence="2">Leaf</tissue>
    </source>
</reference>
<dbReference type="Proteomes" id="UP000712600">
    <property type="component" value="Unassembled WGS sequence"/>
</dbReference>
<evidence type="ECO:0000313" key="3">
    <source>
        <dbReference type="Proteomes" id="UP000712600"/>
    </source>
</evidence>
<evidence type="ECO:0000256" key="1">
    <source>
        <dbReference type="SAM" id="MobiDB-lite"/>
    </source>
</evidence>
<dbReference type="PANTHER" id="PTHR14009:SF38">
    <property type="entry name" value="BNAA10G30500D PROTEIN"/>
    <property type="match status" value="1"/>
</dbReference>
<evidence type="ECO:0000313" key="2">
    <source>
        <dbReference type="EMBL" id="KAF3501480.1"/>
    </source>
</evidence>
<evidence type="ECO:0008006" key="4">
    <source>
        <dbReference type="Google" id="ProtNLM"/>
    </source>
</evidence>
<feature type="region of interest" description="Disordered" evidence="1">
    <location>
        <begin position="656"/>
        <end position="690"/>
    </location>
</feature>
<sequence>MQPFPLASADDVVAVNGTPHSDDVEEMGAKLSGSIQDEYNCDELVQSLHDAAKTFELALLKKISSLMLPWFSSAWLGVDRNAWVKTFSYQASVYSLLQAAIEVSSRGINRDEDLNVFVQRSLSRQAAPLDSVMRDKLSSSHPEANEWFWSDQVPSAVTSFVHCFERDQRFVAATSAYAKGKSSAASNEIDVSLLMLVLDRIAAVTKLGPTKLLCPPFFSMIPDTTGRLMDKFVDLVPLPQAYHAMKSLGLRREFLVHYGPRAAACRVESDCSTDEVVFWVDLIQNQLLRAIDREKIWSRLATSESIEVLERDLAIFGFFIALGRSTQTFLASNGFDSLENHVEDLVRHFIGGSLLQYPQLSAISSYQLYVEVVCEELEWLPFYPNIKEPQPAKQAHGHKSRPEEKPNYVALPQIFDVCSYWLQSFIKYSKWPENPSNVKAAKFLSKGHNKLIQCKEELGRSSLTVTEAGFVDMNALSTEDSSPFDNVATNSTYFSQALESVDEALVRLESLLQQLNASSSASGKEEIKAACSDLEKIRKLKTEAEFLEASFRAKAASLQEGGGGSGSQESSEERHQNLKGNDTNNSISSVAQGTGKNRGFWGFFERPIRRKSAPNLLADEYIERSREKVDSVDSEPNEIYRFELLRNELIELEKRVQGSTDDSLNEEGSTSGDPSTSSSSTKGVELVQSSKRERAIEKTLDKIKETSTDVWQGTQLLGSDSAAAMELLRRSVIGDELTEKEKKALRRTVTDLASVVPIGVLMILPVSKNYSLRIGNTSWPCGYTCCNSKICPRLGNAHTFNIRIRQIEPIKTARAGQANAKRNGARGRNRTITR</sequence>
<dbReference type="GO" id="GO:0030003">
    <property type="term" value="P:intracellular monoatomic cation homeostasis"/>
    <property type="evidence" value="ECO:0007669"/>
    <property type="project" value="TreeGrafter"/>
</dbReference>
<feature type="region of interest" description="Disordered" evidence="1">
    <location>
        <begin position="815"/>
        <end position="834"/>
    </location>
</feature>
<name>A0A8S9NB18_BRACR</name>
<dbReference type="PANTHER" id="PTHR14009">
    <property type="entry name" value="LEUCINE ZIPPER-EF-HAND CONTAINING TRANSMEMBRANE PROTEIN"/>
    <property type="match status" value="1"/>
</dbReference>
<dbReference type="InterPro" id="IPR044202">
    <property type="entry name" value="LETM1/MDM38-like"/>
</dbReference>
<dbReference type="AlphaFoldDB" id="A0A8S9NB18"/>
<feature type="compositionally biased region" description="Polar residues" evidence="1">
    <location>
        <begin position="578"/>
        <end position="593"/>
    </location>
</feature>
<gene>
    <name evidence="2" type="ORF">F2Q69_00045456</name>
</gene>
<feature type="compositionally biased region" description="Basic residues" evidence="1">
    <location>
        <begin position="823"/>
        <end position="834"/>
    </location>
</feature>
<dbReference type="EMBL" id="QGKX02001621">
    <property type="protein sequence ID" value="KAF3501480.1"/>
    <property type="molecule type" value="Genomic_DNA"/>
</dbReference>
<organism evidence="2 3">
    <name type="scientific">Brassica cretica</name>
    <name type="common">Mustard</name>
    <dbReference type="NCBI Taxonomy" id="69181"/>
    <lineage>
        <taxon>Eukaryota</taxon>
        <taxon>Viridiplantae</taxon>
        <taxon>Streptophyta</taxon>
        <taxon>Embryophyta</taxon>
        <taxon>Tracheophyta</taxon>
        <taxon>Spermatophyta</taxon>
        <taxon>Magnoliopsida</taxon>
        <taxon>eudicotyledons</taxon>
        <taxon>Gunneridae</taxon>
        <taxon>Pentapetalae</taxon>
        <taxon>rosids</taxon>
        <taxon>malvids</taxon>
        <taxon>Brassicales</taxon>
        <taxon>Brassicaceae</taxon>
        <taxon>Brassiceae</taxon>
        <taxon>Brassica</taxon>
    </lineage>
</organism>
<feature type="region of interest" description="Disordered" evidence="1">
    <location>
        <begin position="557"/>
        <end position="593"/>
    </location>
</feature>
<proteinExistence type="predicted"/>